<protein>
    <submittedName>
        <fullName evidence="2">Uncharacterized protein</fullName>
    </submittedName>
</protein>
<proteinExistence type="predicted"/>
<keyword evidence="3" id="KW-1185">Reference proteome</keyword>
<feature type="region of interest" description="Disordered" evidence="1">
    <location>
        <begin position="75"/>
        <end position="101"/>
    </location>
</feature>
<dbReference type="Proteomes" id="UP000693946">
    <property type="component" value="Linkage Group LG10"/>
</dbReference>
<gene>
    <name evidence="2" type="ORF">JOB18_020542</name>
</gene>
<reference evidence="2 3" key="1">
    <citation type="journal article" date="2021" name="Sci. Rep.">
        <title>Chromosome anchoring in Senegalese sole (Solea senegalensis) reveals sex-associated markers and genome rearrangements in flatfish.</title>
        <authorList>
            <person name="Guerrero-Cozar I."/>
            <person name="Gomez-Garrido J."/>
            <person name="Berbel C."/>
            <person name="Martinez-Blanch J.F."/>
            <person name="Alioto T."/>
            <person name="Claros M.G."/>
            <person name="Gagnaire P.A."/>
            <person name="Manchado M."/>
        </authorList>
    </citation>
    <scope>NUCLEOTIDE SEQUENCE [LARGE SCALE GENOMIC DNA]</scope>
    <source>
        <strain evidence="2">Sse05_10M</strain>
    </source>
</reference>
<evidence type="ECO:0000313" key="3">
    <source>
        <dbReference type="Proteomes" id="UP000693946"/>
    </source>
</evidence>
<name>A0AAV6SZ21_SOLSE</name>
<dbReference type="EMBL" id="JAGKHQ010000002">
    <property type="protein sequence ID" value="KAG7522361.1"/>
    <property type="molecule type" value="Genomic_DNA"/>
</dbReference>
<feature type="compositionally biased region" description="Basic and acidic residues" evidence="1">
    <location>
        <begin position="75"/>
        <end position="89"/>
    </location>
</feature>
<accession>A0AAV6SZ21</accession>
<evidence type="ECO:0000313" key="2">
    <source>
        <dbReference type="EMBL" id="KAG7522361.1"/>
    </source>
</evidence>
<comment type="caution">
    <text evidence="2">The sequence shown here is derived from an EMBL/GenBank/DDBJ whole genome shotgun (WGS) entry which is preliminary data.</text>
</comment>
<feature type="compositionally biased region" description="Polar residues" evidence="1">
    <location>
        <begin position="90"/>
        <end position="101"/>
    </location>
</feature>
<organism evidence="2 3">
    <name type="scientific">Solea senegalensis</name>
    <name type="common">Senegalese sole</name>
    <dbReference type="NCBI Taxonomy" id="28829"/>
    <lineage>
        <taxon>Eukaryota</taxon>
        <taxon>Metazoa</taxon>
        <taxon>Chordata</taxon>
        <taxon>Craniata</taxon>
        <taxon>Vertebrata</taxon>
        <taxon>Euteleostomi</taxon>
        <taxon>Actinopterygii</taxon>
        <taxon>Neopterygii</taxon>
        <taxon>Teleostei</taxon>
        <taxon>Neoteleostei</taxon>
        <taxon>Acanthomorphata</taxon>
        <taxon>Carangaria</taxon>
        <taxon>Pleuronectiformes</taxon>
        <taxon>Pleuronectoidei</taxon>
        <taxon>Soleidae</taxon>
        <taxon>Solea</taxon>
    </lineage>
</organism>
<dbReference type="AlphaFoldDB" id="A0AAV6SZ21"/>
<evidence type="ECO:0000256" key="1">
    <source>
        <dbReference type="SAM" id="MobiDB-lite"/>
    </source>
</evidence>
<sequence>MCPTAHEGSTLFIYVPRGNVPASQSERRRVTGVSCDHSPCLPCPRPQTCKRARSSDSVHSSPPPPPLLLHELIHEDKRDKIKTQTHRSDSVNPTSNRGAGSSSFFLHFLFCVL</sequence>